<protein>
    <submittedName>
        <fullName evidence="1">Uncharacterized protein</fullName>
    </submittedName>
</protein>
<proteinExistence type="predicted"/>
<dbReference type="AlphaFoldDB" id="A0AAD4MR95"/>
<organism evidence="1 2">
    <name type="scientific">Ditylenchus destructor</name>
    <dbReference type="NCBI Taxonomy" id="166010"/>
    <lineage>
        <taxon>Eukaryota</taxon>
        <taxon>Metazoa</taxon>
        <taxon>Ecdysozoa</taxon>
        <taxon>Nematoda</taxon>
        <taxon>Chromadorea</taxon>
        <taxon>Rhabditida</taxon>
        <taxon>Tylenchina</taxon>
        <taxon>Tylenchomorpha</taxon>
        <taxon>Sphaerularioidea</taxon>
        <taxon>Anguinidae</taxon>
        <taxon>Anguininae</taxon>
        <taxon>Ditylenchus</taxon>
    </lineage>
</organism>
<dbReference type="Proteomes" id="UP001201812">
    <property type="component" value="Unassembled WGS sequence"/>
</dbReference>
<accession>A0AAD4MR95</accession>
<keyword evidence="2" id="KW-1185">Reference proteome</keyword>
<gene>
    <name evidence="1" type="ORF">DdX_15525</name>
</gene>
<name>A0AAD4MR95_9BILA</name>
<evidence type="ECO:0000313" key="2">
    <source>
        <dbReference type="Proteomes" id="UP001201812"/>
    </source>
</evidence>
<sequence>MKLFELVRLIKNDEDAVKFAGTHRHMIGSYMWRGSLEKDADIFEEILKTIKEYWPPGKKVRELTFYEKMNDTGDFNDENDVSSDEE</sequence>
<evidence type="ECO:0000313" key="1">
    <source>
        <dbReference type="EMBL" id="KAI1702343.1"/>
    </source>
</evidence>
<comment type="caution">
    <text evidence="1">The sequence shown here is derived from an EMBL/GenBank/DDBJ whole genome shotgun (WGS) entry which is preliminary data.</text>
</comment>
<dbReference type="EMBL" id="JAKKPZ010000100">
    <property type="protein sequence ID" value="KAI1702343.1"/>
    <property type="molecule type" value="Genomic_DNA"/>
</dbReference>
<reference evidence="1" key="1">
    <citation type="submission" date="2022-01" db="EMBL/GenBank/DDBJ databases">
        <title>Genome Sequence Resource for Two Populations of Ditylenchus destructor, the Migratory Endoparasitic Phytonematode.</title>
        <authorList>
            <person name="Zhang H."/>
            <person name="Lin R."/>
            <person name="Xie B."/>
        </authorList>
    </citation>
    <scope>NUCLEOTIDE SEQUENCE</scope>
    <source>
        <strain evidence="1">BazhouSP</strain>
    </source>
</reference>